<name>A0A8H3FQ64_9LECA</name>
<comment type="caution">
    <text evidence="1">The sequence shown here is derived from an EMBL/GenBank/DDBJ whole genome shotgun (WGS) entry which is preliminary data.</text>
</comment>
<keyword evidence="2" id="KW-1185">Reference proteome</keyword>
<reference evidence="1" key="1">
    <citation type="submission" date="2021-03" db="EMBL/GenBank/DDBJ databases">
        <authorList>
            <person name="Tagirdzhanova G."/>
        </authorList>
    </citation>
    <scope>NUCLEOTIDE SEQUENCE</scope>
</reference>
<dbReference type="Pfam" id="PF08892">
    <property type="entry name" value="YqcI_YcgG"/>
    <property type="match status" value="1"/>
</dbReference>
<protein>
    <submittedName>
        <fullName evidence="1">Uncharacterized protein</fullName>
    </submittedName>
</protein>
<dbReference type="PANTHER" id="PTHR40045:SF1">
    <property type="entry name" value="YQCI_YCGG FAMILY PROTEIN"/>
    <property type="match status" value="1"/>
</dbReference>
<sequence length="193" mass="22111">MGYRSDDHRYVFLESDNPSEARNIRIIGPALREYLRVSQGLGPNTSLVIIGQPSSGTKSVSEYNNTFWEMLRGLWIIDTQTWPEDIPAKILSEKWTFAFDGEPIFPVMLTPGHARRWSRQMSPKWVLDNLLATPEKRETAQNKVRKLIQEYDQVDVSPDLTSFGVPGTSESRQLCLLDKNESAHLPYDNLDEQ</sequence>
<dbReference type="AlphaFoldDB" id="A0A8H3FQ64"/>
<evidence type="ECO:0000313" key="1">
    <source>
        <dbReference type="EMBL" id="CAF9925858.1"/>
    </source>
</evidence>
<dbReference type="OrthoDB" id="3630793at2759"/>
<evidence type="ECO:0000313" key="2">
    <source>
        <dbReference type="Proteomes" id="UP000664169"/>
    </source>
</evidence>
<dbReference type="InterPro" id="IPR014988">
    <property type="entry name" value="Uncharacterised_YqcI/YcgG"/>
</dbReference>
<proteinExistence type="predicted"/>
<dbReference type="PANTHER" id="PTHR40045">
    <property type="entry name" value="YCGG FAMILY PROTEIN"/>
    <property type="match status" value="1"/>
</dbReference>
<gene>
    <name evidence="1" type="ORF">GOMPHAMPRED_003990</name>
</gene>
<dbReference type="Proteomes" id="UP000664169">
    <property type="component" value="Unassembled WGS sequence"/>
</dbReference>
<organism evidence="1 2">
    <name type="scientific">Gomphillus americanus</name>
    <dbReference type="NCBI Taxonomy" id="1940652"/>
    <lineage>
        <taxon>Eukaryota</taxon>
        <taxon>Fungi</taxon>
        <taxon>Dikarya</taxon>
        <taxon>Ascomycota</taxon>
        <taxon>Pezizomycotina</taxon>
        <taxon>Lecanoromycetes</taxon>
        <taxon>OSLEUM clade</taxon>
        <taxon>Ostropomycetidae</taxon>
        <taxon>Ostropales</taxon>
        <taxon>Graphidaceae</taxon>
        <taxon>Gomphilloideae</taxon>
        <taxon>Gomphillus</taxon>
    </lineage>
</organism>
<dbReference type="EMBL" id="CAJPDQ010000024">
    <property type="protein sequence ID" value="CAF9925858.1"/>
    <property type="molecule type" value="Genomic_DNA"/>
</dbReference>
<accession>A0A8H3FQ64</accession>